<keyword evidence="4" id="KW-0548">Nucleotidyltransferase</keyword>
<dbReference type="InterPro" id="IPR052038">
    <property type="entry name" value="Type-VII_TA_antitoxin"/>
</dbReference>
<evidence type="ECO:0000256" key="5">
    <source>
        <dbReference type="ARBA" id="ARBA00022723"/>
    </source>
</evidence>
<dbReference type="InterPro" id="IPR043519">
    <property type="entry name" value="NT_sf"/>
</dbReference>
<organism evidence="11 12">
    <name type="scientific">Desulfuromusa kysingii</name>
    <dbReference type="NCBI Taxonomy" id="37625"/>
    <lineage>
        <taxon>Bacteria</taxon>
        <taxon>Pseudomonadati</taxon>
        <taxon>Thermodesulfobacteriota</taxon>
        <taxon>Desulfuromonadia</taxon>
        <taxon>Desulfuromonadales</taxon>
        <taxon>Geopsychrobacteraceae</taxon>
        <taxon>Desulfuromusa</taxon>
    </lineage>
</organism>
<name>A0A1H4BBT5_9BACT</name>
<dbReference type="GO" id="GO:0016779">
    <property type="term" value="F:nucleotidyltransferase activity"/>
    <property type="evidence" value="ECO:0007669"/>
    <property type="project" value="UniProtKB-KW"/>
</dbReference>
<evidence type="ECO:0000256" key="3">
    <source>
        <dbReference type="ARBA" id="ARBA00022679"/>
    </source>
</evidence>
<dbReference type="InterPro" id="IPR002934">
    <property type="entry name" value="Polymerase_NTP_transf_dom"/>
</dbReference>
<protein>
    <recommendedName>
        <fullName evidence="10">Polymerase nucleotidyl transferase domain-containing protein</fullName>
    </recommendedName>
</protein>
<reference evidence="11 12" key="1">
    <citation type="submission" date="2016-10" db="EMBL/GenBank/DDBJ databases">
        <authorList>
            <person name="de Groot N.N."/>
        </authorList>
    </citation>
    <scope>NUCLEOTIDE SEQUENCE [LARGE SCALE GENOMIC DNA]</scope>
    <source>
        <strain evidence="11 12">DSM 7343</strain>
    </source>
</reference>
<dbReference type="PANTHER" id="PTHR33571">
    <property type="entry name" value="SSL8005 PROTEIN"/>
    <property type="match status" value="1"/>
</dbReference>
<evidence type="ECO:0000256" key="2">
    <source>
        <dbReference type="ARBA" id="ARBA00022649"/>
    </source>
</evidence>
<dbReference type="Gene3D" id="3.30.460.10">
    <property type="entry name" value="Beta Polymerase, domain 2"/>
    <property type="match status" value="1"/>
</dbReference>
<dbReference type="Pfam" id="PF01909">
    <property type="entry name" value="NTP_transf_2"/>
    <property type="match status" value="1"/>
</dbReference>
<dbReference type="EMBL" id="FNQN01000006">
    <property type="protein sequence ID" value="SEA45448.1"/>
    <property type="molecule type" value="Genomic_DNA"/>
</dbReference>
<gene>
    <name evidence="11" type="ORF">SAMN05660420_02118</name>
</gene>
<dbReference type="STRING" id="37625.SAMN05660420_02118"/>
<evidence type="ECO:0000256" key="1">
    <source>
        <dbReference type="ARBA" id="ARBA00001946"/>
    </source>
</evidence>
<sequence>MDRLIETHRKQILQLARQRGAKQIKVFGSMATDRATASSDVDFLVEMHSGKSAFALGGLLKDLEELLGRQIDMSTPNGLHPAIRHKILQEAIEL</sequence>
<dbReference type="Proteomes" id="UP000199409">
    <property type="component" value="Unassembled WGS sequence"/>
</dbReference>
<comment type="similarity">
    <text evidence="9">Belongs to the MntA antitoxin family.</text>
</comment>
<dbReference type="RefSeq" id="WP_092347959.1">
    <property type="nucleotide sequence ID" value="NZ_FNQN01000006.1"/>
</dbReference>
<evidence type="ECO:0000256" key="4">
    <source>
        <dbReference type="ARBA" id="ARBA00022695"/>
    </source>
</evidence>
<keyword evidence="5" id="KW-0479">Metal-binding</keyword>
<dbReference type="GO" id="GO:0005524">
    <property type="term" value="F:ATP binding"/>
    <property type="evidence" value="ECO:0007669"/>
    <property type="project" value="UniProtKB-KW"/>
</dbReference>
<keyword evidence="12" id="KW-1185">Reference proteome</keyword>
<comment type="cofactor">
    <cofactor evidence="1">
        <name>Mg(2+)</name>
        <dbReference type="ChEBI" id="CHEBI:18420"/>
    </cofactor>
</comment>
<dbReference type="PANTHER" id="PTHR33571:SF12">
    <property type="entry name" value="BSL3053 PROTEIN"/>
    <property type="match status" value="1"/>
</dbReference>
<keyword evidence="3" id="KW-0808">Transferase</keyword>
<feature type="domain" description="Polymerase nucleotidyl transferase" evidence="10">
    <location>
        <begin position="11"/>
        <end position="92"/>
    </location>
</feature>
<evidence type="ECO:0000256" key="9">
    <source>
        <dbReference type="ARBA" id="ARBA00038276"/>
    </source>
</evidence>
<keyword evidence="6" id="KW-0547">Nucleotide-binding</keyword>
<proteinExistence type="inferred from homology"/>
<accession>A0A1H4BBT5</accession>
<evidence type="ECO:0000259" key="10">
    <source>
        <dbReference type="Pfam" id="PF01909"/>
    </source>
</evidence>
<evidence type="ECO:0000256" key="6">
    <source>
        <dbReference type="ARBA" id="ARBA00022741"/>
    </source>
</evidence>
<evidence type="ECO:0000256" key="7">
    <source>
        <dbReference type="ARBA" id="ARBA00022840"/>
    </source>
</evidence>
<evidence type="ECO:0000256" key="8">
    <source>
        <dbReference type="ARBA" id="ARBA00022842"/>
    </source>
</evidence>
<dbReference type="AlphaFoldDB" id="A0A1H4BBT5"/>
<dbReference type="OrthoDB" id="5422227at2"/>
<dbReference type="GO" id="GO:0046872">
    <property type="term" value="F:metal ion binding"/>
    <property type="evidence" value="ECO:0007669"/>
    <property type="project" value="UniProtKB-KW"/>
</dbReference>
<keyword evidence="8" id="KW-0460">Magnesium</keyword>
<evidence type="ECO:0000313" key="12">
    <source>
        <dbReference type="Proteomes" id="UP000199409"/>
    </source>
</evidence>
<dbReference type="SUPFAM" id="SSF81301">
    <property type="entry name" value="Nucleotidyltransferase"/>
    <property type="match status" value="1"/>
</dbReference>
<dbReference type="CDD" id="cd05403">
    <property type="entry name" value="NT_KNTase_like"/>
    <property type="match status" value="1"/>
</dbReference>
<evidence type="ECO:0000313" key="11">
    <source>
        <dbReference type="EMBL" id="SEA45448.1"/>
    </source>
</evidence>
<keyword evidence="2" id="KW-1277">Toxin-antitoxin system</keyword>
<keyword evidence="7" id="KW-0067">ATP-binding</keyword>